<protein>
    <submittedName>
        <fullName evidence="1">Sodium:glutamate symporter</fullName>
    </submittedName>
</protein>
<dbReference type="PANTHER" id="PTHR36178:SF1">
    <property type="entry name" value="SODIUM_GLUTAMATE SYMPORTER"/>
    <property type="match status" value="1"/>
</dbReference>
<name>A0A1U7LYE5_9FIRM</name>
<dbReference type="InterPro" id="IPR004445">
    <property type="entry name" value="GltS"/>
</dbReference>
<dbReference type="AlphaFoldDB" id="A0A1U7LYE5"/>
<sequence>MTLEHVLSYFGTYTPGKNGEVASFEFEYLCTLGIAALVIFAGRWCVSHSSALKKYAIPAPVVSGLIFSIIVAIIKLSGIISFSFDAKITKDLAQNIFFLTVGYGFSASLFKKAGRKLIFNIAFAACLLITLQDIIGVLVGKAIGMHPLFALQCSSAAMSGGVGTASAFGPIFAEWGAPDGVTEIGVAAGTMGNIMGSLIGGPVAAFLISKYNLKADPNDKPESELSDKVAPLVDSRMIVAFAMVLLISALGMPIYFLLDSIPKIEMPKFIGCLFAGAIARNIIEKLKRDTYVSEVSAIEHMFLELYLALVLMTIDITKLLSHLGQMGIVLAAQAVLMALFAILISYNLFGRNYGAAVMAAGNCGWGCGSGPNAVANTKAVMDTYGYNNIAWVLYPSFAVIIDDIYNPIFLSFFGKIISGS</sequence>
<organism evidence="1 2">
    <name type="scientific">Peptoniphilus porci</name>
    <dbReference type="NCBI Taxonomy" id="2652280"/>
    <lineage>
        <taxon>Bacteria</taxon>
        <taxon>Bacillati</taxon>
        <taxon>Bacillota</taxon>
        <taxon>Tissierellia</taxon>
        <taxon>Tissierellales</taxon>
        <taxon>Peptoniphilaceae</taxon>
        <taxon>Peptoniphilus</taxon>
    </lineage>
</organism>
<dbReference type="GO" id="GO:0016020">
    <property type="term" value="C:membrane"/>
    <property type="evidence" value="ECO:0007669"/>
    <property type="project" value="InterPro"/>
</dbReference>
<dbReference type="EMBL" id="MJIH01000001">
    <property type="protein sequence ID" value="OLR64316.1"/>
    <property type="molecule type" value="Genomic_DNA"/>
</dbReference>
<comment type="caution">
    <text evidence="1">The sequence shown here is derived from an EMBL/GenBank/DDBJ whole genome shotgun (WGS) entry which is preliminary data.</text>
</comment>
<dbReference type="Proteomes" id="UP000187166">
    <property type="component" value="Unassembled WGS sequence"/>
</dbReference>
<gene>
    <name evidence="1" type="ORF">BIV18_01525</name>
</gene>
<evidence type="ECO:0000313" key="2">
    <source>
        <dbReference type="Proteomes" id="UP000187166"/>
    </source>
</evidence>
<dbReference type="GO" id="GO:0015501">
    <property type="term" value="F:glutamate:sodium symporter activity"/>
    <property type="evidence" value="ECO:0007669"/>
    <property type="project" value="InterPro"/>
</dbReference>
<proteinExistence type="predicted"/>
<accession>A0A1U7LYE5</accession>
<reference evidence="1 2" key="1">
    <citation type="journal article" date="2016" name="Appl. Environ. Microbiol.">
        <title>Function and Phylogeny of Bacterial Butyryl Coenzyme A:Acetate Transferases and Their Diversity in the Proximal Colon of Swine.</title>
        <authorList>
            <person name="Trachsel J."/>
            <person name="Bayles D.O."/>
            <person name="Looft T."/>
            <person name="Levine U.Y."/>
            <person name="Allen H.K."/>
        </authorList>
    </citation>
    <scope>NUCLEOTIDE SEQUENCE [LARGE SCALE GENOMIC DNA]</scope>
    <source>
        <strain evidence="1 2">35-6-1</strain>
    </source>
</reference>
<dbReference type="GO" id="GO:0015813">
    <property type="term" value="P:L-glutamate transmembrane transport"/>
    <property type="evidence" value="ECO:0007669"/>
    <property type="project" value="InterPro"/>
</dbReference>
<dbReference type="Pfam" id="PF03616">
    <property type="entry name" value="Glt_symporter"/>
    <property type="match status" value="1"/>
</dbReference>
<dbReference type="RefSeq" id="WP_075658960.1">
    <property type="nucleotide sequence ID" value="NZ_JABDSR010000001.1"/>
</dbReference>
<dbReference type="PANTHER" id="PTHR36178">
    <property type="entry name" value="SLR0625 PROTEIN"/>
    <property type="match status" value="1"/>
</dbReference>
<keyword evidence="2" id="KW-1185">Reference proteome</keyword>
<evidence type="ECO:0000313" key="1">
    <source>
        <dbReference type="EMBL" id="OLR64316.1"/>
    </source>
</evidence>
<accession>A0A848RIX5</accession>